<evidence type="ECO:0000256" key="1">
    <source>
        <dbReference type="ARBA" id="ARBA00009183"/>
    </source>
</evidence>
<organism evidence="7 8">
    <name type="scientific">Candidatus Mycobacterium wuenschmannii</name>
    <dbReference type="NCBI Taxonomy" id="3027808"/>
    <lineage>
        <taxon>Bacteria</taxon>
        <taxon>Bacillati</taxon>
        <taxon>Actinomycetota</taxon>
        <taxon>Actinomycetes</taxon>
        <taxon>Mycobacteriales</taxon>
        <taxon>Mycobacteriaceae</taxon>
        <taxon>Mycobacterium</taxon>
    </lineage>
</organism>
<protein>
    <submittedName>
        <fullName evidence="7">NAD(P)-binding domain-containing protein</fullName>
    </submittedName>
</protein>
<reference evidence="7 8" key="1">
    <citation type="journal article" date="2023" name="Microbiol. Resour. Announc.">
        <title>Complete Genome Sequence of Mycobacterium wuenschmanii, a novel Nontuberculous Mycobacterium Isolated from a captive population of Amazon Milk Frogs.</title>
        <authorList>
            <person name="Hicks J."/>
            <person name="Zeineldin M."/>
            <person name="Ward H."/>
            <person name="Wuenschmann A."/>
            <person name="Camp P."/>
            <person name="Farrell D."/>
            <person name="Lehman K."/>
            <person name="Thacker T."/>
            <person name="Cuthbert E."/>
        </authorList>
    </citation>
    <scope>NUCLEOTIDE SEQUENCE [LARGE SCALE GENOMIC DNA]</scope>
    <source>
        <strain evidence="7 8">Wuenschmanii</strain>
    </source>
</reference>
<evidence type="ECO:0000256" key="2">
    <source>
        <dbReference type="ARBA" id="ARBA00010139"/>
    </source>
</evidence>
<comment type="similarity">
    <text evidence="2">Belongs to the FAD-binding monooxygenase family.</text>
</comment>
<dbReference type="PANTHER" id="PTHR23023">
    <property type="entry name" value="DIMETHYLANILINE MONOOXYGENASE"/>
    <property type="match status" value="1"/>
</dbReference>
<keyword evidence="3" id="KW-0285">Flavoprotein</keyword>
<dbReference type="EMBL" id="CP126981">
    <property type="protein sequence ID" value="WIM89636.1"/>
    <property type="molecule type" value="Genomic_DNA"/>
</dbReference>
<dbReference type="Pfam" id="PF00743">
    <property type="entry name" value="FMO-like"/>
    <property type="match status" value="1"/>
</dbReference>
<name>A0ABY8W2P5_9MYCO</name>
<dbReference type="InterPro" id="IPR000960">
    <property type="entry name" value="Flavin_mOase"/>
</dbReference>
<dbReference type="PRINTS" id="PR00370">
    <property type="entry name" value="FMOXYGENASE"/>
</dbReference>
<dbReference type="PIRSF" id="PIRSF000332">
    <property type="entry name" value="FMO"/>
    <property type="match status" value="1"/>
</dbReference>
<evidence type="ECO:0000313" key="8">
    <source>
        <dbReference type="Proteomes" id="UP001236585"/>
    </source>
</evidence>
<sequence length="443" mass="49240">MTNRPRTAIIGAGISGLTAGKMLNDYDVPYTTFETSDRIGGNWAFGNPNGHSSAYRSLHIDTSKHRLSFKDFPIPEHFPAFPHHSDIKAYLDAYADTFDLLEHIEFNNGVAQARRNEAGGWLIEDQAGATREFDLLVVANGHHWDARFPDFPGTFNGDVIHSHHYIDPHTPLELTGKRILVVGLGNSAADITVELSSRALQNRVTLSTRSSAWIVPKYIAGRPGDKLFRTSPHLPLAWQRKAIQALMPLMGTDPTLYGLPAPNHKIFEAHPTQSVELPLRLGSGDVIPKPNVSRLDGDVVHFDDGTSDEFDAIVYATGYNITFPFFDPGLISAPDNQIRLYKRMFKPGLADLAFIGFAQAVPTLFPFVECQARLLAAYAVGRYALPSPAEMERVIDADQQMYVGHCTDRPRHTQQVDYFYYEHDIRTRELPAGLKRAAASAFA</sequence>
<dbReference type="Proteomes" id="UP001236585">
    <property type="component" value="Chromosome"/>
</dbReference>
<accession>A0ABY8W2P5</accession>
<evidence type="ECO:0000313" key="7">
    <source>
        <dbReference type="EMBL" id="WIM89636.1"/>
    </source>
</evidence>
<dbReference type="RefSeq" id="WP_285190372.1">
    <property type="nucleotide sequence ID" value="NZ_CP126981.1"/>
</dbReference>
<gene>
    <name evidence="7" type="ORF">PT015_09505</name>
</gene>
<evidence type="ECO:0000256" key="5">
    <source>
        <dbReference type="ARBA" id="ARBA00022857"/>
    </source>
</evidence>
<dbReference type="SUPFAM" id="SSF51905">
    <property type="entry name" value="FAD/NAD(P)-binding domain"/>
    <property type="match status" value="2"/>
</dbReference>
<keyword evidence="5" id="KW-0521">NADP</keyword>
<dbReference type="InterPro" id="IPR050346">
    <property type="entry name" value="FMO-like"/>
</dbReference>
<evidence type="ECO:0000256" key="4">
    <source>
        <dbReference type="ARBA" id="ARBA00022827"/>
    </source>
</evidence>
<evidence type="ECO:0000256" key="6">
    <source>
        <dbReference type="ARBA" id="ARBA00023002"/>
    </source>
</evidence>
<proteinExistence type="inferred from homology"/>
<dbReference type="InterPro" id="IPR036188">
    <property type="entry name" value="FAD/NAD-bd_sf"/>
</dbReference>
<dbReference type="Gene3D" id="3.50.50.60">
    <property type="entry name" value="FAD/NAD(P)-binding domain"/>
    <property type="match status" value="1"/>
</dbReference>
<keyword evidence="6" id="KW-0560">Oxidoreductase</keyword>
<keyword evidence="8" id="KW-1185">Reference proteome</keyword>
<keyword evidence="4" id="KW-0274">FAD</keyword>
<dbReference type="InterPro" id="IPR020946">
    <property type="entry name" value="Flavin_mOase-like"/>
</dbReference>
<evidence type="ECO:0000256" key="3">
    <source>
        <dbReference type="ARBA" id="ARBA00022630"/>
    </source>
</evidence>
<comment type="similarity">
    <text evidence="1">Belongs to the FMO family.</text>
</comment>